<evidence type="ECO:0000313" key="6">
    <source>
        <dbReference type="EMBL" id="KAK2643496.1"/>
    </source>
</evidence>
<name>A0AAD9TWJ2_9ROSI</name>
<proteinExistence type="inferred from homology"/>
<evidence type="ECO:0000256" key="4">
    <source>
        <dbReference type="ARBA" id="ARBA00022801"/>
    </source>
</evidence>
<dbReference type="Pfam" id="PF05577">
    <property type="entry name" value="Peptidase_S28"/>
    <property type="match status" value="1"/>
</dbReference>
<dbReference type="PANTHER" id="PTHR11010:SF96">
    <property type="entry name" value="LYSOSOMAL PRO-X CARBOXYPEPTIDASE-LIKE ISOFORM X1"/>
    <property type="match status" value="1"/>
</dbReference>
<dbReference type="Gene3D" id="3.40.50.1820">
    <property type="entry name" value="alpha/beta hydrolase"/>
    <property type="match status" value="1"/>
</dbReference>
<protein>
    <submittedName>
        <fullName evidence="6">Uncharacterized protein</fullName>
    </submittedName>
</protein>
<keyword evidence="3" id="KW-0732">Signal</keyword>
<comment type="caution">
    <text evidence="6">The sequence shown here is derived from an EMBL/GenBank/DDBJ whole genome shotgun (WGS) entry which is preliminary data.</text>
</comment>
<dbReference type="GO" id="GO:0008239">
    <property type="term" value="F:dipeptidyl-peptidase activity"/>
    <property type="evidence" value="ECO:0007669"/>
    <property type="project" value="TreeGrafter"/>
</dbReference>
<dbReference type="GO" id="GO:0070008">
    <property type="term" value="F:serine-type exopeptidase activity"/>
    <property type="evidence" value="ECO:0007669"/>
    <property type="project" value="InterPro"/>
</dbReference>
<dbReference type="InterPro" id="IPR008758">
    <property type="entry name" value="Peptidase_S28"/>
</dbReference>
<dbReference type="Proteomes" id="UP001280121">
    <property type="component" value="Unassembled WGS sequence"/>
</dbReference>
<organism evidence="6 7">
    <name type="scientific">Dipteronia dyeriana</name>
    <dbReference type="NCBI Taxonomy" id="168575"/>
    <lineage>
        <taxon>Eukaryota</taxon>
        <taxon>Viridiplantae</taxon>
        <taxon>Streptophyta</taxon>
        <taxon>Embryophyta</taxon>
        <taxon>Tracheophyta</taxon>
        <taxon>Spermatophyta</taxon>
        <taxon>Magnoliopsida</taxon>
        <taxon>eudicotyledons</taxon>
        <taxon>Gunneridae</taxon>
        <taxon>Pentapetalae</taxon>
        <taxon>rosids</taxon>
        <taxon>malvids</taxon>
        <taxon>Sapindales</taxon>
        <taxon>Sapindaceae</taxon>
        <taxon>Hippocastanoideae</taxon>
        <taxon>Acereae</taxon>
        <taxon>Dipteronia</taxon>
    </lineage>
</organism>
<keyword evidence="7" id="KW-1185">Reference proteome</keyword>
<feature type="non-terminal residue" evidence="6">
    <location>
        <position position="1"/>
    </location>
</feature>
<evidence type="ECO:0000256" key="1">
    <source>
        <dbReference type="ARBA" id="ARBA00011079"/>
    </source>
</evidence>
<evidence type="ECO:0000256" key="2">
    <source>
        <dbReference type="ARBA" id="ARBA00022670"/>
    </source>
</evidence>
<sequence length="128" mass="14495">SVTATKFNLAKRPIRGTTARKLLNFQQRYVINFKYWGGANANAPIFAYLGAEAPLDEDVGEGFPKDNASRFKCLLVYIEHRYYGKSVPFGSRKEAMKNASTLSYFNSAQALADNEEVLLYIKKKYHAE</sequence>
<dbReference type="PANTHER" id="PTHR11010">
    <property type="entry name" value="PROTEASE S28 PRO-X CARBOXYPEPTIDASE-RELATED"/>
    <property type="match status" value="1"/>
</dbReference>
<gene>
    <name evidence="6" type="ORF">Ddye_025259</name>
</gene>
<comment type="similarity">
    <text evidence="1">Belongs to the peptidase S28 family.</text>
</comment>
<evidence type="ECO:0000256" key="5">
    <source>
        <dbReference type="ARBA" id="ARBA00023180"/>
    </source>
</evidence>
<dbReference type="EMBL" id="JANJYI010000007">
    <property type="protein sequence ID" value="KAK2643496.1"/>
    <property type="molecule type" value="Genomic_DNA"/>
</dbReference>
<dbReference type="InterPro" id="IPR029058">
    <property type="entry name" value="AB_hydrolase_fold"/>
</dbReference>
<dbReference type="AlphaFoldDB" id="A0AAD9TWJ2"/>
<reference evidence="6" key="1">
    <citation type="journal article" date="2023" name="Plant J.">
        <title>Genome sequences and population genomics provide insights into the demographic history, inbreeding, and mutation load of two 'living fossil' tree species of Dipteronia.</title>
        <authorList>
            <person name="Feng Y."/>
            <person name="Comes H.P."/>
            <person name="Chen J."/>
            <person name="Zhu S."/>
            <person name="Lu R."/>
            <person name="Zhang X."/>
            <person name="Li P."/>
            <person name="Qiu J."/>
            <person name="Olsen K.M."/>
            <person name="Qiu Y."/>
        </authorList>
    </citation>
    <scope>NUCLEOTIDE SEQUENCE</scope>
    <source>
        <strain evidence="6">KIB01</strain>
    </source>
</reference>
<evidence type="ECO:0000256" key="3">
    <source>
        <dbReference type="ARBA" id="ARBA00022729"/>
    </source>
</evidence>
<evidence type="ECO:0000313" key="7">
    <source>
        <dbReference type="Proteomes" id="UP001280121"/>
    </source>
</evidence>
<accession>A0AAD9TWJ2</accession>
<dbReference type="GO" id="GO:0006508">
    <property type="term" value="P:proteolysis"/>
    <property type="evidence" value="ECO:0007669"/>
    <property type="project" value="UniProtKB-KW"/>
</dbReference>
<keyword evidence="5" id="KW-0325">Glycoprotein</keyword>
<keyword evidence="4" id="KW-0378">Hydrolase</keyword>
<keyword evidence="2" id="KW-0645">Protease</keyword>